<gene>
    <name evidence="2" type="ORF">YC6258_04702</name>
</gene>
<dbReference type="Proteomes" id="UP000032266">
    <property type="component" value="Chromosome"/>
</dbReference>
<dbReference type="KEGG" id="gsn:YC6258_04702"/>
<dbReference type="Gene3D" id="1.20.1420.20">
    <property type="entry name" value="M75 peptidase, HXXE motif"/>
    <property type="match status" value="1"/>
</dbReference>
<dbReference type="InterPro" id="IPR038352">
    <property type="entry name" value="Imelysin_sf"/>
</dbReference>
<keyword evidence="3" id="KW-1185">Reference proteome</keyword>
<dbReference type="AlphaFoldDB" id="A0A0C5W248"/>
<dbReference type="EMBL" id="CP007142">
    <property type="protein sequence ID" value="AJQ96734.1"/>
    <property type="molecule type" value="Genomic_DNA"/>
</dbReference>
<feature type="signal peptide" evidence="1">
    <location>
        <begin position="1"/>
        <end position="17"/>
    </location>
</feature>
<dbReference type="OrthoDB" id="5729110at2"/>
<dbReference type="PATRIC" id="fig|1445510.3.peg.4665"/>
<organism evidence="2 3">
    <name type="scientific">Gynuella sunshinyii YC6258</name>
    <dbReference type="NCBI Taxonomy" id="1445510"/>
    <lineage>
        <taxon>Bacteria</taxon>
        <taxon>Pseudomonadati</taxon>
        <taxon>Pseudomonadota</taxon>
        <taxon>Gammaproteobacteria</taxon>
        <taxon>Oceanospirillales</taxon>
        <taxon>Saccharospirillaceae</taxon>
        <taxon>Gynuella</taxon>
    </lineage>
</organism>
<reference evidence="2 3" key="1">
    <citation type="submission" date="2014-01" db="EMBL/GenBank/DDBJ databases">
        <title>Full genme sequencing of cellulolytic bacterium Gynuella sunshinyii YC6258T gen. nov., sp. nov.</title>
        <authorList>
            <person name="Khan H."/>
            <person name="Chung E.J."/>
            <person name="Chung Y.R."/>
        </authorList>
    </citation>
    <scope>NUCLEOTIDE SEQUENCE [LARGE SCALE GENOMIC DNA]</scope>
    <source>
        <strain evidence="2 3">YC6258</strain>
    </source>
</reference>
<evidence type="ECO:0000313" key="2">
    <source>
        <dbReference type="EMBL" id="AJQ96734.1"/>
    </source>
</evidence>
<proteinExistence type="predicted"/>
<dbReference type="HOGENOM" id="CLU_911429_0_0_6"/>
<evidence type="ECO:0000256" key="1">
    <source>
        <dbReference type="SAM" id="SignalP"/>
    </source>
</evidence>
<sequence length="305" mass="33642">MKVAALLFALITVPAFAATPWETYETQKLALIHQQLEKFEHDVTALCTAVDDDSQSLEGQGAPYQQTLDSLLDLHGSWLGYQLLAPYRLEASGLAFRFSFWPDRKDLTRRQTQALLASDTMDFSKAPAPAVALGGAEYVLSAEQTPASQSCLYFSAWITSFKANLQQVESITNTPDQATLAFQFNQYTSLLGMTEKRIDAVAGSKTQLNLYGMEGWRTGSQVIILGHLFSAIREMEGVLKQQTDAELWSDFDAVMVVLGTGEEPQMPLQSWVIQKTIVESLVKLLVTEMAPELGITIGFSNLDGD</sequence>
<dbReference type="STRING" id="1445510.YC6258_04702"/>
<protein>
    <submittedName>
        <fullName evidence="2">Putative periplasmic lipoprotein</fullName>
    </submittedName>
</protein>
<feature type="chain" id="PRO_5002194919" evidence="1">
    <location>
        <begin position="18"/>
        <end position="305"/>
    </location>
</feature>
<accession>A0A0C5W248</accession>
<name>A0A0C5W248_9GAMM</name>
<keyword evidence="1" id="KW-0732">Signal</keyword>
<keyword evidence="2" id="KW-0449">Lipoprotein</keyword>
<dbReference type="RefSeq" id="WP_044618672.1">
    <property type="nucleotide sequence ID" value="NZ_CP007142.1"/>
</dbReference>
<evidence type="ECO:0000313" key="3">
    <source>
        <dbReference type="Proteomes" id="UP000032266"/>
    </source>
</evidence>